<comment type="catalytic activity">
    <reaction evidence="12">
        <text>2,5-diamino-6-hydroxy-4-(5-phosphoribosylamino)-pyrimidine + H2O + H(+) = 5-amino-6-(5-phospho-D-ribosylamino)uracil + NH4(+)</text>
        <dbReference type="Rhea" id="RHEA:21868"/>
        <dbReference type="ChEBI" id="CHEBI:15377"/>
        <dbReference type="ChEBI" id="CHEBI:15378"/>
        <dbReference type="ChEBI" id="CHEBI:28938"/>
        <dbReference type="ChEBI" id="CHEBI:58453"/>
        <dbReference type="ChEBI" id="CHEBI:58614"/>
        <dbReference type="EC" id="3.5.4.26"/>
    </reaction>
</comment>
<evidence type="ECO:0000256" key="2">
    <source>
        <dbReference type="ARBA" id="ARBA00004882"/>
    </source>
</evidence>
<dbReference type="SUPFAM" id="SSF53597">
    <property type="entry name" value="Dihydrofolate reductase-like"/>
    <property type="match status" value="1"/>
</dbReference>
<evidence type="ECO:0000313" key="18">
    <source>
        <dbReference type="Proteomes" id="UP000245212"/>
    </source>
</evidence>
<feature type="binding site" evidence="14">
    <location>
        <position position="287"/>
    </location>
    <ligand>
        <name>substrate</name>
    </ligand>
</feature>
<dbReference type="SUPFAM" id="SSF53927">
    <property type="entry name" value="Cytidine deaminase-like"/>
    <property type="match status" value="1"/>
</dbReference>
<dbReference type="PROSITE" id="PS00903">
    <property type="entry name" value="CYT_DCMP_DEAMINASES_1"/>
    <property type="match status" value="1"/>
</dbReference>
<keyword evidence="11" id="KW-0511">Multifunctional enzyme</keyword>
<feature type="binding site" evidence="14">
    <location>
        <position position="201"/>
    </location>
    <ligand>
        <name>substrate</name>
    </ligand>
</feature>
<dbReference type="Proteomes" id="UP000245212">
    <property type="component" value="Unassembled WGS sequence"/>
</dbReference>
<dbReference type="CDD" id="cd01284">
    <property type="entry name" value="Riboflavin_deaminase-reductase"/>
    <property type="match status" value="1"/>
</dbReference>
<keyword evidence="18" id="KW-1185">Reference proteome</keyword>
<feature type="domain" description="CMP/dCMP-type deaminase" evidence="16">
    <location>
        <begin position="1"/>
        <end position="120"/>
    </location>
</feature>
<feature type="binding site" evidence="15">
    <location>
        <position position="72"/>
    </location>
    <ligand>
        <name>Zn(2+)</name>
        <dbReference type="ChEBI" id="CHEBI:29105"/>
        <note>catalytic</note>
    </ligand>
</feature>
<evidence type="ECO:0000256" key="9">
    <source>
        <dbReference type="ARBA" id="ARBA00022857"/>
    </source>
</evidence>
<feature type="binding site" evidence="15">
    <location>
        <position position="81"/>
    </location>
    <ligand>
        <name>Zn(2+)</name>
        <dbReference type="ChEBI" id="CHEBI:29105"/>
        <note>catalytic</note>
    </ligand>
</feature>
<feature type="binding site" evidence="14">
    <location>
        <begin position="289"/>
        <end position="295"/>
    </location>
    <ligand>
        <name>NADP(+)</name>
        <dbReference type="ChEBI" id="CHEBI:58349"/>
    </ligand>
</feature>
<feature type="binding site" evidence="14">
    <location>
        <position position="197"/>
    </location>
    <ligand>
        <name>NADP(+)</name>
        <dbReference type="ChEBI" id="CHEBI:58349"/>
    </ligand>
</feature>
<dbReference type="InterPro" id="IPR016193">
    <property type="entry name" value="Cytidine_deaminase-like"/>
</dbReference>
<evidence type="ECO:0000259" key="16">
    <source>
        <dbReference type="PROSITE" id="PS51747"/>
    </source>
</evidence>
<dbReference type="GO" id="GO:0008270">
    <property type="term" value="F:zinc ion binding"/>
    <property type="evidence" value="ECO:0007669"/>
    <property type="project" value="InterPro"/>
</dbReference>
<organism evidence="17 18">
    <name type="scientific">Corticimicrobacter populi</name>
    <dbReference type="NCBI Taxonomy" id="2175229"/>
    <lineage>
        <taxon>Bacteria</taxon>
        <taxon>Pseudomonadati</taxon>
        <taxon>Pseudomonadota</taxon>
        <taxon>Betaproteobacteria</taxon>
        <taxon>Burkholderiales</taxon>
        <taxon>Alcaligenaceae</taxon>
        <taxon>Corticimicrobacter</taxon>
    </lineage>
</organism>
<comment type="similarity">
    <text evidence="5 12">In the C-terminal section; belongs to the HTP reductase family.</text>
</comment>
<dbReference type="EC" id="3.5.4.26" evidence="12"/>
<keyword evidence="8 12" id="KW-0862">Zinc</keyword>
<dbReference type="Pfam" id="PF00383">
    <property type="entry name" value="dCMP_cyt_deam_1"/>
    <property type="match status" value="1"/>
</dbReference>
<evidence type="ECO:0000313" key="17">
    <source>
        <dbReference type="EMBL" id="PWF25564.1"/>
    </source>
</evidence>
<proteinExistence type="inferred from homology"/>
<dbReference type="PIRSF" id="PIRSF006769">
    <property type="entry name" value="RibD"/>
    <property type="match status" value="1"/>
</dbReference>
<feature type="binding site" evidence="14">
    <location>
        <position position="151"/>
    </location>
    <ligand>
        <name>NADP(+)</name>
        <dbReference type="ChEBI" id="CHEBI:58349"/>
    </ligand>
</feature>
<evidence type="ECO:0000256" key="4">
    <source>
        <dbReference type="ARBA" id="ARBA00005259"/>
    </source>
</evidence>
<dbReference type="UniPathway" id="UPA00275">
    <property type="reaction ID" value="UER00401"/>
</dbReference>
<dbReference type="InterPro" id="IPR024072">
    <property type="entry name" value="DHFR-like_dom_sf"/>
</dbReference>
<sequence length="377" mass="40307">MQQALVLAESVLYSTTPNPRVGCLIVRDGLILGQGATQPPGGPHAEVCALRDAAARGHDVAGATVYVTLEPCSHFGRTPPCADTLVQAGVGRVVAAMLDPNPQVAGRGVRRLREAGIPVEIGVCLEQALALNPGFVSRMRDGTPWVWMKIAASLDGRSALENGVSQWITGEAARADGHHWRARSCAILTGIGTVEADNPALTVRHVPTVRQPRRVIVDAQLRLHPDARILNGDDVWVITAAGSPERRAMLEGRGARIVALPDGQGRVDLPALMRWLAQQDINEVHVEAGAGLNGALLGSGCIDELLWYVAPMLVGPGLPAARLAVLDQLSLADRFEWMEHARVGDDLRLRLRHAARWQSLMQGLASIPTQDCAVEGD</sequence>
<comment type="function">
    <text evidence="1 12">Converts 2,5-diamino-6-(ribosylamino)-4(3h)-pyrimidinone 5'-phosphate into 5-amino-6-(ribosylamino)-2,4(1h,3h)-pyrimidinedione 5'-phosphate.</text>
</comment>
<keyword evidence="6 12" id="KW-0686">Riboflavin biosynthesis</keyword>
<keyword evidence="12" id="KW-0378">Hydrolase</keyword>
<protein>
    <recommendedName>
        <fullName evidence="12">Riboflavin biosynthesis protein RibD</fullName>
    </recommendedName>
    <domain>
        <recommendedName>
            <fullName evidence="12">Diaminohydroxyphosphoribosylaminopyrimidine deaminase</fullName>
            <shortName evidence="12">DRAP deaminase</shortName>
            <ecNumber evidence="12">3.5.4.26</ecNumber>
        </recommendedName>
        <alternativeName>
            <fullName evidence="12">Riboflavin-specific deaminase</fullName>
        </alternativeName>
    </domain>
    <domain>
        <recommendedName>
            <fullName evidence="12">5-amino-6-(5-phosphoribosylamino)uracil reductase</fullName>
            <ecNumber evidence="12">1.1.1.193</ecNumber>
        </recommendedName>
        <alternativeName>
            <fullName evidence="12">HTP reductase</fullName>
        </alternativeName>
    </domain>
</protein>
<evidence type="ECO:0000256" key="10">
    <source>
        <dbReference type="ARBA" id="ARBA00023002"/>
    </source>
</evidence>
<keyword evidence="9 12" id="KW-0521">NADP</keyword>
<evidence type="ECO:0000256" key="5">
    <source>
        <dbReference type="ARBA" id="ARBA00007417"/>
    </source>
</evidence>
<dbReference type="EMBL" id="QETA01000001">
    <property type="protein sequence ID" value="PWF25564.1"/>
    <property type="molecule type" value="Genomic_DNA"/>
</dbReference>
<dbReference type="InterPro" id="IPR004794">
    <property type="entry name" value="Eubact_RibD"/>
</dbReference>
<dbReference type="NCBIfam" id="TIGR00326">
    <property type="entry name" value="eubact_ribD"/>
    <property type="match status" value="1"/>
</dbReference>
<dbReference type="PANTHER" id="PTHR38011:SF7">
    <property type="entry name" value="2,5-DIAMINO-6-RIBOSYLAMINO-4(3H)-PYRIMIDINONE 5'-PHOSPHATE REDUCTASE"/>
    <property type="match status" value="1"/>
</dbReference>
<feature type="binding site" evidence="14">
    <location>
        <position position="204"/>
    </location>
    <ligand>
        <name>substrate</name>
    </ligand>
</feature>
<keyword evidence="7 12" id="KW-0479">Metal-binding</keyword>
<evidence type="ECO:0000256" key="7">
    <source>
        <dbReference type="ARBA" id="ARBA00022723"/>
    </source>
</evidence>
<dbReference type="NCBIfam" id="TIGR00227">
    <property type="entry name" value="ribD_Cterm"/>
    <property type="match status" value="1"/>
</dbReference>
<feature type="binding site" evidence="14">
    <location>
        <position position="165"/>
    </location>
    <ligand>
        <name>substrate</name>
    </ligand>
</feature>
<dbReference type="InterPro" id="IPR016192">
    <property type="entry name" value="APOBEC/CMP_deaminase_Zn-bd"/>
</dbReference>
<dbReference type="GO" id="GO:0050661">
    <property type="term" value="F:NADP binding"/>
    <property type="evidence" value="ECO:0007669"/>
    <property type="project" value="InterPro"/>
</dbReference>
<evidence type="ECO:0000256" key="11">
    <source>
        <dbReference type="ARBA" id="ARBA00023268"/>
    </source>
</evidence>
<comment type="caution">
    <text evidence="17">The sequence shown here is derived from an EMBL/GenBank/DDBJ whole genome shotgun (WGS) entry which is preliminary data.</text>
</comment>
<dbReference type="PANTHER" id="PTHR38011">
    <property type="entry name" value="DIHYDROFOLATE REDUCTASE FAMILY PROTEIN (AFU_ORTHOLOGUE AFUA_8G06820)"/>
    <property type="match status" value="1"/>
</dbReference>
<dbReference type="Pfam" id="PF01872">
    <property type="entry name" value="RibD_C"/>
    <property type="match status" value="1"/>
</dbReference>
<reference evidence="18" key="1">
    <citation type="submission" date="2018-05" db="EMBL/GenBank/DDBJ databases">
        <authorList>
            <person name="Li Y."/>
        </authorList>
    </citation>
    <scope>NUCLEOTIDE SEQUENCE [LARGE SCALE GENOMIC DNA]</scope>
    <source>
        <strain evidence="18">3d-2-2</strain>
    </source>
</reference>
<evidence type="ECO:0000256" key="3">
    <source>
        <dbReference type="ARBA" id="ARBA00004910"/>
    </source>
</evidence>
<evidence type="ECO:0000256" key="13">
    <source>
        <dbReference type="PIRSR" id="PIRSR006769-1"/>
    </source>
</evidence>
<dbReference type="EC" id="1.1.1.193" evidence="12"/>
<name>A0A2V1K2X0_9BURK</name>
<comment type="cofactor">
    <cofactor evidence="12 15">
        <name>Zn(2+)</name>
        <dbReference type="ChEBI" id="CHEBI:29105"/>
    </cofactor>
    <text evidence="12 15">Binds 1 zinc ion.</text>
</comment>
<dbReference type="InterPro" id="IPR050765">
    <property type="entry name" value="Riboflavin_Biosynth_HTPR"/>
</dbReference>
<evidence type="ECO:0000256" key="12">
    <source>
        <dbReference type="PIRNR" id="PIRNR006769"/>
    </source>
</evidence>
<comment type="catalytic activity">
    <reaction evidence="12">
        <text>5-amino-6-(5-phospho-D-ribitylamino)uracil + NADP(+) = 5-amino-6-(5-phospho-D-ribosylamino)uracil + NADPH + H(+)</text>
        <dbReference type="Rhea" id="RHEA:17845"/>
        <dbReference type="ChEBI" id="CHEBI:15378"/>
        <dbReference type="ChEBI" id="CHEBI:57783"/>
        <dbReference type="ChEBI" id="CHEBI:58349"/>
        <dbReference type="ChEBI" id="CHEBI:58421"/>
        <dbReference type="ChEBI" id="CHEBI:58453"/>
        <dbReference type="EC" id="1.1.1.193"/>
    </reaction>
</comment>
<evidence type="ECO:0000256" key="1">
    <source>
        <dbReference type="ARBA" id="ARBA00002151"/>
    </source>
</evidence>
<dbReference type="InterPro" id="IPR011549">
    <property type="entry name" value="RibD_C"/>
</dbReference>
<gene>
    <name evidence="17" type="primary">ribD</name>
    <name evidence="17" type="ORF">DD235_02025</name>
</gene>
<dbReference type="Gene3D" id="3.40.140.10">
    <property type="entry name" value="Cytidine Deaminase, domain 2"/>
    <property type="match status" value="1"/>
</dbReference>
<feature type="binding site" evidence="14">
    <location>
        <position position="167"/>
    </location>
    <ligand>
        <name>substrate</name>
    </ligand>
</feature>
<accession>A0A2V1K2X0</accession>
<dbReference type="GO" id="GO:0009231">
    <property type="term" value="P:riboflavin biosynthetic process"/>
    <property type="evidence" value="ECO:0007669"/>
    <property type="project" value="UniProtKB-UniPathway"/>
</dbReference>
<feature type="binding site" evidence="14">
    <location>
        <position position="193"/>
    </location>
    <ligand>
        <name>NADP(+)</name>
        <dbReference type="ChEBI" id="CHEBI:58349"/>
    </ligand>
</feature>
<dbReference type="Gene3D" id="3.40.430.10">
    <property type="entry name" value="Dihydrofolate Reductase, subunit A"/>
    <property type="match status" value="1"/>
</dbReference>
<feature type="binding site" evidence="14">
    <location>
        <position position="181"/>
    </location>
    <ligand>
        <name>substrate</name>
    </ligand>
</feature>
<evidence type="ECO:0000256" key="8">
    <source>
        <dbReference type="ARBA" id="ARBA00022833"/>
    </source>
</evidence>
<evidence type="ECO:0000256" key="15">
    <source>
        <dbReference type="PIRSR" id="PIRSR006769-3"/>
    </source>
</evidence>
<evidence type="ECO:0000256" key="6">
    <source>
        <dbReference type="ARBA" id="ARBA00022619"/>
    </source>
</evidence>
<feature type="binding site" evidence="15">
    <location>
        <position position="44"/>
    </location>
    <ligand>
        <name>Zn(2+)</name>
        <dbReference type="ChEBI" id="CHEBI:29105"/>
        <note>catalytic</note>
    </ligand>
</feature>
<dbReference type="InterPro" id="IPR002734">
    <property type="entry name" value="RibDG_C"/>
</dbReference>
<dbReference type="GO" id="GO:0008703">
    <property type="term" value="F:5-amino-6-(5-phosphoribosylamino)uracil reductase activity"/>
    <property type="evidence" value="ECO:0007669"/>
    <property type="project" value="UniProtKB-EC"/>
</dbReference>
<dbReference type="InterPro" id="IPR002125">
    <property type="entry name" value="CMP_dCMP_dom"/>
</dbReference>
<comment type="similarity">
    <text evidence="4 12">In the N-terminal section; belongs to the cytidine and deoxycytidylate deaminase family.</text>
</comment>
<feature type="active site" description="Proton donor" evidence="13">
    <location>
        <position position="46"/>
    </location>
</feature>
<dbReference type="PROSITE" id="PS51747">
    <property type="entry name" value="CYT_DCMP_DEAMINASES_2"/>
    <property type="match status" value="1"/>
</dbReference>
<comment type="pathway">
    <text evidence="3 12">Cofactor biosynthesis; riboflavin biosynthesis; 5-amino-6-(D-ribitylamino)uracil from GTP: step 3/4.</text>
</comment>
<keyword evidence="10 12" id="KW-0560">Oxidoreductase</keyword>
<comment type="pathway">
    <text evidence="2 12">Cofactor biosynthesis; riboflavin biosynthesis; 5-amino-6-(D-ribitylamino)uracil from GTP: step 2/4.</text>
</comment>
<dbReference type="GO" id="GO:0008835">
    <property type="term" value="F:diaminohydroxyphosphoribosylaminopyrimidine deaminase activity"/>
    <property type="evidence" value="ECO:0007669"/>
    <property type="project" value="UniProtKB-EC"/>
</dbReference>
<dbReference type="AlphaFoldDB" id="A0A2V1K2X0"/>
<evidence type="ECO:0000256" key="14">
    <source>
        <dbReference type="PIRSR" id="PIRSR006769-2"/>
    </source>
</evidence>